<reference evidence="5" key="2">
    <citation type="submission" date="2021-04" db="EMBL/GenBank/DDBJ databases">
        <authorList>
            <person name="Podell S."/>
        </authorList>
    </citation>
    <scope>NUCLEOTIDE SEQUENCE</scope>
    <source>
        <strain evidence="5">Hildebrandi</strain>
    </source>
</reference>
<feature type="transmembrane region" description="Helical" evidence="3">
    <location>
        <begin position="1138"/>
        <end position="1159"/>
    </location>
</feature>
<dbReference type="EMBL" id="JAGRRH010000021">
    <property type="protein sequence ID" value="KAG7347118.1"/>
    <property type="molecule type" value="Genomic_DNA"/>
</dbReference>
<keyword evidence="3" id="KW-1133">Transmembrane helix</keyword>
<feature type="domain" description="Phorbol-ester/DAG-type" evidence="4">
    <location>
        <begin position="384"/>
        <end position="435"/>
    </location>
</feature>
<protein>
    <recommendedName>
        <fullName evidence="4">Phorbol-ester/DAG-type domain-containing protein</fullName>
    </recommendedName>
</protein>
<gene>
    <name evidence="5" type="ORF">IV203_006187</name>
</gene>
<dbReference type="Proteomes" id="UP000693970">
    <property type="component" value="Unassembled WGS sequence"/>
</dbReference>
<evidence type="ECO:0000256" key="3">
    <source>
        <dbReference type="SAM" id="Phobius"/>
    </source>
</evidence>
<keyword evidence="1" id="KW-0175">Coiled coil</keyword>
<dbReference type="OrthoDB" id="5973539at2759"/>
<feature type="region of interest" description="Disordered" evidence="2">
    <location>
        <begin position="1"/>
        <end position="34"/>
    </location>
</feature>
<evidence type="ECO:0000256" key="2">
    <source>
        <dbReference type="SAM" id="MobiDB-lite"/>
    </source>
</evidence>
<keyword evidence="6" id="KW-1185">Reference proteome</keyword>
<sequence length="1387" mass="153065">MNFDLNEELLEPADTSETDTSDFEVPNPLTPWEDVDEGVHAADVSNTANGNQIRDASAWNTHGVVHVRLLCAQRLPCPVGSSVCASVSLPPYKGRVKSKRKNAFLVSLDHGVCVQWNQPSTYQEGLHDNHDYDDDGLCSMVNGWSSNDSPVPSIKIDLMFSPLGMGLFDFTMATAQLSSVVLLKNPGAWRERWIQMDIPSTLQSGSGIDNSSNAYFHRFPLVKIQAVFTPSAPSSGESSVGLFGFNSSSSRVPQHLLPPLFKPTSKPGNLMQESCQTHLPNTATEMSSTGQQTQRMILERRNSDETLSLSALDGIQSKKIVRELQEKQEEVTIHEEEVDTVADEDMTSMGMESDFPLDSPVSVYTADDTSIVSKTAQTSSALEPHLLRADTYWVPGSCAVCDRVLIGRNGGFHCEQCGIDCCGDCRLNVDIRVPCGSDAAQEFVDKIQKAKMSLSGLLNYVAPDEAFEQKRIGEESIHQSRHTNKVSVLAGDGGMKTKQDLNEDGVQIGRFRVEIVKACLFQQNLPPWEQIPFEAYEVGAVGSLSSRPSVRKGDYYVRISTTATDKTLRTPTLQNTGMPNFHSSEMIFPLSHYGIQFRIDVVEANTDSIVGSALLTTQGLLQEQRDKFIEENGVSLLQFLKGPIPWSGKRDLRLELRSGIKAGSIDDFYANAKGGSDQVGAISGWIQLKAGVEEYNQELYGSRPIECPNRPPAHLNMGSFSVHIARMKGIIADVNDAVAEYNYVVSWKNPLLTATCLYIFVWLCLSFDSEYSGSLPPLFLLLLSAYCAYRRGQGKTKNRFIREEMESIQRVEGSSIGYTLHRPKGMLTVAVTKGRSLLSKDLGISGSVSCRVYFDQSRYADEKTRERLIRADKSASTPLEIGSTPSIYTAYPDWNEMVESTTNKRLKQLFPSSDLNFFNESSSGDGNEDARLQELTFPVLQPFEIASSGRDEKGRFIDGSLNPWNTSKGAIVVQVKFQDFLNNLPGFDHSLGEVVFPFADLVEKRQVKGWFKILDVGTKLTVPLDDLDLDGEQLDGTNGPPRVFLHLKWTAPSDSLGTDTDESERELSYVIQEELVRSSLLSKETKFDLVGSSIGAVNTALGIGGTVQVIQNTFGSVLDIVEAVINAFNFTDPFKSSIIFASLFLLWLVLVLIPTRYIILAAGLGQLSVTFAIRFGGDLGISSTKKQKSSSSASHSRNATQDGILDKAKASEAQSPFAIWINNAIRSLPTNEDLRKAYFWESRRFGAEQAERHASEKRASRLRKLWKAKWYSPVNLLLHDEDGDPSFYKEPCFAVIQGHRFVWWYSVQDFDNGELPDGKLFLSGHAGLGGPSPIEMRELSSDELPLCLSIFGRGGDGQQKVVMILPDASTKNALEAAVAESSSFKKD</sequence>
<feature type="compositionally biased region" description="Acidic residues" evidence="2">
    <location>
        <begin position="1"/>
        <end position="22"/>
    </location>
</feature>
<feature type="coiled-coil region" evidence="1">
    <location>
        <begin position="317"/>
        <end position="344"/>
    </location>
</feature>
<comment type="caution">
    <text evidence="5">The sequence shown here is derived from an EMBL/GenBank/DDBJ whole genome shotgun (WGS) entry which is preliminary data.</text>
</comment>
<keyword evidence="3" id="KW-0472">Membrane</keyword>
<evidence type="ECO:0000313" key="5">
    <source>
        <dbReference type="EMBL" id="KAG7347118.1"/>
    </source>
</evidence>
<keyword evidence="3" id="KW-0812">Transmembrane</keyword>
<reference evidence="5" key="1">
    <citation type="journal article" date="2021" name="Sci. Rep.">
        <title>Diploid genomic architecture of Nitzschia inconspicua, an elite biomass production diatom.</title>
        <authorList>
            <person name="Oliver A."/>
            <person name="Podell S."/>
            <person name="Pinowska A."/>
            <person name="Traller J.C."/>
            <person name="Smith S.R."/>
            <person name="McClure R."/>
            <person name="Beliaev A."/>
            <person name="Bohutskyi P."/>
            <person name="Hill E.A."/>
            <person name="Rabines A."/>
            <person name="Zheng H."/>
            <person name="Allen L.Z."/>
            <person name="Kuo A."/>
            <person name="Grigoriev I.V."/>
            <person name="Allen A.E."/>
            <person name="Hazlebeck D."/>
            <person name="Allen E.E."/>
        </authorList>
    </citation>
    <scope>NUCLEOTIDE SEQUENCE</scope>
    <source>
        <strain evidence="5">Hildebrandi</strain>
    </source>
</reference>
<proteinExistence type="predicted"/>
<evidence type="ECO:0000256" key="1">
    <source>
        <dbReference type="SAM" id="Coils"/>
    </source>
</evidence>
<organism evidence="5 6">
    <name type="scientific">Nitzschia inconspicua</name>
    <dbReference type="NCBI Taxonomy" id="303405"/>
    <lineage>
        <taxon>Eukaryota</taxon>
        <taxon>Sar</taxon>
        <taxon>Stramenopiles</taxon>
        <taxon>Ochrophyta</taxon>
        <taxon>Bacillariophyta</taxon>
        <taxon>Bacillariophyceae</taxon>
        <taxon>Bacillariophycidae</taxon>
        <taxon>Bacillariales</taxon>
        <taxon>Bacillariaceae</taxon>
        <taxon>Nitzschia</taxon>
    </lineage>
</organism>
<dbReference type="InterPro" id="IPR002219">
    <property type="entry name" value="PKC_DAG/PE"/>
</dbReference>
<evidence type="ECO:0000259" key="4">
    <source>
        <dbReference type="PROSITE" id="PS50081"/>
    </source>
</evidence>
<dbReference type="PROSITE" id="PS50081">
    <property type="entry name" value="ZF_DAG_PE_2"/>
    <property type="match status" value="1"/>
</dbReference>
<evidence type="ECO:0000313" key="6">
    <source>
        <dbReference type="Proteomes" id="UP000693970"/>
    </source>
</evidence>
<name>A0A9K3KQ82_9STRA</name>
<accession>A0A9K3KQ82</accession>